<keyword evidence="2" id="KW-1185">Reference proteome</keyword>
<accession>A0ACC6UDM6</accession>
<protein>
    <submittedName>
        <fullName evidence="1">Acetoacetate--CoA ligase</fullName>
        <ecNumber evidence="1">6.2.1.16</ecNumber>
    </submittedName>
</protein>
<name>A0ACC6UDM6_9BURK</name>
<sequence>MDNLLDLTDHAAPAAGPVYVPPAERITASQLTAFTAALRLHTGEALEDYPALHAFSVRDYQTFWRFFIDWVPGLNHAGNPDPVCLGDACEQAEFFPHLELSYADNLLGLEVAPASAPALTACHADGSRTRLTRGELRERVARLAAALEGLGLQRGDRVAAAMRNDEHAIIVALAVTAIGATLSTASIEMGGEALLDRFDQLSPKMLFVHTLSPSPDGGSVPMDGVTKLVASLGSVQHVVVLDEGPLTVQCASPVHPLERLIEGGCAASFVWQRFPFNHPLFIMFSSGTTGKPKCIVHGAGGALIEHLKEHRLHSDLAPGDKLYFHTSCAWMMWNWQLSALASGVEIVTYDGPLANVDTLWKLVADERVTVFGTSPAYLRMCSEAGLEPGQQFDLGALRAMMSTGAVLFDAQFRWVLEHVKPLQVQSISGGTDILGCFVLGNPNLPVWLGEAQCRSLALDVQAWEAGGPAPGVGELVCTNPFPSRPLGFYGDADGSRFHEAYFSENPGVWTHGDQIEFVPRGGARLHGRSDGVLNVRGINVGPGEIYRVLSDFAQIRESMVVEQRIREHGDAHAYERRVVLFVALERGMVLTGELSSRIRRELARRTSPAHVPDVILAVDELPVTHSGKLSDAAVRNAVNGLPVKNTAALRNPASLDAIRQHPGLVTAAANAPAKPLPPVGETAAELEGYLIALWEKLFGFYPIGRDDNFFDLGGDSLLGAALVSEVEEATGSKVTLATLLVAPTIAALAAEIRSEVRSTVSQTLVRMRDGAGMPVFWIHSIAGTVMECLRVVGAMKSPRPFYGLHAKGVNGDEEPLRDVSEMASSYIREIRKVQPHGPYTLIGYSFGGLVAFEIAQQLHRSGERIGLLCLLDTHVNDGCLPWRDWLSYQARYAKRQWQQWREVQPSQRWRFLSAKLAGMVDKIRLQRGQMAHNPEPEIVHMPPALLRMREGMRVAMATYRLDAYQASPLHYVRATVRVSNMCDPLPAWRHVARRGLEISQTGGGHVDMILGRNVEPLASLLDRVLTGGGASGSSSDLGFGAMLEGSAPA</sequence>
<dbReference type="EMBL" id="JBFRCH010000068">
    <property type="protein sequence ID" value="MEX3937770.1"/>
    <property type="molecule type" value="Genomic_DNA"/>
</dbReference>
<comment type="caution">
    <text evidence="1">The sequence shown here is derived from an EMBL/GenBank/DDBJ whole genome shotgun (WGS) entry which is preliminary data.</text>
</comment>
<gene>
    <name evidence="1" type="ORF">AB4Y32_39755</name>
</gene>
<evidence type="ECO:0000313" key="2">
    <source>
        <dbReference type="Proteomes" id="UP001558850"/>
    </source>
</evidence>
<dbReference type="EC" id="6.2.1.16" evidence="1"/>
<dbReference type="Proteomes" id="UP001558850">
    <property type="component" value="Unassembled WGS sequence"/>
</dbReference>
<evidence type="ECO:0000313" key="1">
    <source>
        <dbReference type="EMBL" id="MEX3937770.1"/>
    </source>
</evidence>
<proteinExistence type="predicted"/>
<keyword evidence="1" id="KW-0436">Ligase</keyword>
<reference evidence="1" key="1">
    <citation type="submission" date="2024-07" db="EMBL/GenBank/DDBJ databases">
        <title>A survey of Mimosa microsymbionts across Brazilian biomes reveals a high diversity of Paraburkholderia nodulating endemic species, but also that Cupriavidus is common as a symbiont of widespread species.</title>
        <authorList>
            <person name="Rouws L."/>
            <person name="Barauna A."/>
            <person name="Beukes C."/>
            <person name="Rouws J.R.C."/>
            <person name="De Faria S.M."/>
            <person name="Gross E."/>
            <person name="Bueno Dos Reis Junior F."/>
            <person name="Simon M.F."/>
            <person name="Maluk M."/>
            <person name="Odee D.W."/>
            <person name="Kenicer G."/>
            <person name="Young J.P.W."/>
            <person name="Reis V.M."/>
            <person name="Zilli J."/>
            <person name="James E.K."/>
        </authorList>
    </citation>
    <scope>NUCLEOTIDE SEQUENCE</scope>
    <source>
        <strain evidence="1">EG181B</strain>
    </source>
</reference>
<organism evidence="1 2">
    <name type="scientific">Paraburkholderia phymatum</name>
    <dbReference type="NCBI Taxonomy" id="148447"/>
    <lineage>
        <taxon>Bacteria</taxon>
        <taxon>Pseudomonadati</taxon>
        <taxon>Pseudomonadota</taxon>
        <taxon>Betaproteobacteria</taxon>
        <taxon>Burkholderiales</taxon>
        <taxon>Burkholderiaceae</taxon>
        <taxon>Paraburkholderia</taxon>
    </lineage>
</organism>